<reference evidence="1" key="1">
    <citation type="journal article" date="2013" name="Nature">
        <title>Draft genome of the wheat A-genome progenitor Triticum urartu.</title>
        <authorList>
            <person name="Ling H.Q."/>
            <person name="Zhao S."/>
            <person name="Liu D."/>
            <person name="Wang J."/>
            <person name="Sun H."/>
            <person name="Zhang C."/>
            <person name="Fan H."/>
            <person name="Li D."/>
            <person name="Dong L."/>
            <person name="Tao Y."/>
            <person name="Gao C."/>
            <person name="Wu H."/>
            <person name="Li Y."/>
            <person name="Cui Y."/>
            <person name="Guo X."/>
            <person name="Zheng S."/>
            <person name="Wang B."/>
            <person name="Yu K."/>
            <person name="Liang Q."/>
            <person name="Yang W."/>
            <person name="Lou X."/>
            <person name="Chen J."/>
            <person name="Feng M."/>
            <person name="Jian J."/>
            <person name="Zhang X."/>
            <person name="Luo G."/>
            <person name="Jiang Y."/>
            <person name="Liu J."/>
            <person name="Wang Z."/>
            <person name="Sha Y."/>
            <person name="Zhang B."/>
            <person name="Wu H."/>
            <person name="Tang D."/>
            <person name="Shen Q."/>
            <person name="Xue P."/>
            <person name="Zou S."/>
            <person name="Wang X."/>
            <person name="Liu X."/>
            <person name="Wang F."/>
            <person name="Yang Y."/>
            <person name="An X."/>
            <person name="Dong Z."/>
            <person name="Zhang K."/>
            <person name="Zhang X."/>
            <person name="Luo M.C."/>
            <person name="Dvorak J."/>
            <person name="Tong Y."/>
            <person name="Wang J."/>
            <person name="Yang H."/>
            <person name="Li Z."/>
            <person name="Wang D."/>
            <person name="Zhang A."/>
            <person name="Wang J."/>
        </authorList>
    </citation>
    <scope>NUCLEOTIDE SEQUENCE</scope>
</reference>
<gene>
    <name evidence="1" type="ORF">TRIUR3_07326</name>
</gene>
<dbReference type="EMBL" id="KD274164">
    <property type="protein sequence ID" value="EMS46488.1"/>
    <property type="molecule type" value="Genomic_DNA"/>
</dbReference>
<dbReference type="eggNOG" id="KOG0048">
    <property type="taxonomic scope" value="Eukaryota"/>
</dbReference>
<sequence length="175" mass="19007">MGSCHDHVPSVGNSSGGQSFPAAPPMEHQDTARISHDQMCSGFLSFEPLPLQAAAPSTTEGEASSSNAAYYQLAPESSFYHHPYHLLEFPGLPERCGVDPGFVGASAMDDLAYHDLLPPLHPAPMMMPFFGMEYSRDGIKVETRDNFFDDLPPDVFDSFDQVPPPFSPSATNSEL</sequence>
<name>M7Y8Y1_TRIUA</name>
<evidence type="ECO:0000313" key="1">
    <source>
        <dbReference type="EMBL" id="EMS46488.1"/>
    </source>
</evidence>
<accession>M7Y8Y1</accession>
<dbReference type="PANTHER" id="PTHR47996:SF5">
    <property type="entry name" value="TRANSCRIPTION FACTOR MYB58-RELATED"/>
    <property type="match status" value="1"/>
</dbReference>
<dbReference type="PANTHER" id="PTHR47996">
    <property type="entry name" value="TRANSCRIPTION FACTOR DUO1"/>
    <property type="match status" value="1"/>
</dbReference>
<dbReference type="InterPro" id="IPR053106">
    <property type="entry name" value="Plant_Male-Germline_Reg_TFs"/>
</dbReference>
<dbReference type="AlphaFoldDB" id="M7Y8Y1"/>
<proteinExistence type="predicted"/>
<protein>
    <submittedName>
        <fullName evidence="1">Uncharacterized protein</fullName>
    </submittedName>
</protein>
<organism evidence="1">
    <name type="scientific">Triticum urartu</name>
    <name type="common">Red wild einkorn</name>
    <name type="synonym">Crithodium urartu</name>
    <dbReference type="NCBI Taxonomy" id="4572"/>
    <lineage>
        <taxon>Eukaryota</taxon>
        <taxon>Viridiplantae</taxon>
        <taxon>Streptophyta</taxon>
        <taxon>Embryophyta</taxon>
        <taxon>Tracheophyta</taxon>
        <taxon>Spermatophyta</taxon>
        <taxon>Magnoliopsida</taxon>
        <taxon>Liliopsida</taxon>
        <taxon>Poales</taxon>
        <taxon>Poaceae</taxon>
        <taxon>BOP clade</taxon>
        <taxon>Pooideae</taxon>
        <taxon>Triticodae</taxon>
        <taxon>Triticeae</taxon>
        <taxon>Triticinae</taxon>
        <taxon>Triticum</taxon>
    </lineage>
</organism>
<dbReference type="STRING" id="4572.M7Y8Y1"/>